<evidence type="ECO:0000259" key="13">
    <source>
        <dbReference type="Pfam" id="PF04452"/>
    </source>
</evidence>
<reference evidence="14" key="1">
    <citation type="journal article" date="2021" name="PeerJ">
        <title>Extensive microbial diversity within the chicken gut microbiome revealed by metagenomics and culture.</title>
        <authorList>
            <person name="Gilroy R."/>
            <person name="Ravi A."/>
            <person name="Getino M."/>
            <person name="Pursley I."/>
            <person name="Horton D.L."/>
            <person name="Alikhan N.F."/>
            <person name="Baker D."/>
            <person name="Gharbi K."/>
            <person name="Hall N."/>
            <person name="Watson M."/>
            <person name="Adriaenssens E.M."/>
            <person name="Foster-Nyarko E."/>
            <person name="Jarju S."/>
            <person name="Secka A."/>
            <person name="Antonio M."/>
            <person name="Oren A."/>
            <person name="Chaudhuri R.R."/>
            <person name="La Ragione R."/>
            <person name="Hildebrand F."/>
            <person name="Pallen M.J."/>
        </authorList>
    </citation>
    <scope>NUCLEOTIDE SEQUENCE</scope>
    <source>
        <strain evidence="14">742</strain>
    </source>
</reference>
<evidence type="ECO:0000256" key="8">
    <source>
        <dbReference type="ARBA" id="ARBA00022679"/>
    </source>
</evidence>
<evidence type="ECO:0000256" key="2">
    <source>
        <dbReference type="ARBA" id="ARBA00005528"/>
    </source>
</evidence>
<dbReference type="Proteomes" id="UP000824178">
    <property type="component" value="Unassembled WGS sequence"/>
</dbReference>
<dbReference type="SUPFAM" id="SSF75217">
    <property type="entry name" value="alpha/beta knot"/>
    <property type="match status" value="1"/>
</dbReference>
<dbReference type="Pfam" id="PF04452">
    <property type="entry name" value="Methyltrans_RNA"/>
    <property type="match status" value="1"/>
</dbReference>
<accession>A0A9E2KM01</accession>
<sequence>AEGGFAPEEAAAAQAAGAKIVGLGPRILRCETAPLAVLSAVMTLTGNLE</sequence>
<evidence type="ECO:0000256" key="5">
    <source>
        <dbReference type="ARBA" id="ARBA00022490"/>
    </source>
</evidence>
<evidence type="ECO:0000256" key="11">
    <source>
        <dbReference type="ARBA" id="ARBA00033196"/>
    </source>
</evidence>
<dbReference type="Gene3D" id="3.40.1280.10">
    <property type="match status" value="1"/>
</dbReference>
<keyword evidence="5" id="KW-0963">Cytoplasm</keyword>
<comment type="subcellular location">
    <subcellularLocation>
        <location evidence="1">Cytoplasm</location>
    </subcellularLocation>
</comment>
<evidence type="ECO:0000256" key="6">
    <source>
        <dbReference type="ARBA" id="ARBA00022552"/>
    </source>
</evidence>
<dbReference type="PANTHER" id="PTHR30027:SF3">
    <property type="entry name" value="16S RRNA (URACIL(1498)-N(3))-METHYLTRANSFERASE"/>
    <property type="match status" value="1"/>
</dbReference>
<organism evidence="14 15">
    <name type="scientific">Candidatus Faecalibacterium intestinavium</name>
    <dbReference type="NCBI Taxonomy" id="2838580"/>
    <lineage>
        <taxon>Bacteria</taxon>
        <taxon>Bacillati</taxon>
        <taxon>Bacillota</taxon>
        <taxon>Clostridia</taxon>
        <taxon>Eubacteriales</taxon>
        <taxon>Oscillospiraceae</taxon>
        <taxon>Faecalibacterium</taxon>
    </lineage>
</organism>
<keyword evidence="9" id="KW-0949">S-adenosyl-L-methionine</keyword>
<evidence type="ECO:0000256" key="10">
    <source>
        <dbReference type="ARBA" id="ARBA00025699"/>
    </source>
</evidence>
<keyword evidence="8" id="KW-0808">Transferase</keyword>
<name>A0A9E2KM01_9FIRM</name>
<comment type="function">
    <text evidence="10">Specifically methylates the N3 position of the uracil ring of uridine 1498 (m3U1498) in 16S rRNA. Acts on the fully assembled 30S ribosomal subunit.</text>
</comment>
<evidence type="ECO:0000313" key="15">
    <source>
        <dbReference type="Proteomes" id="UP000824178"/>
    </source>
</evidence>
<proteinExistence type="inferred from homology"/>
<keyword evidence="6" id="KW-0698">rRNA processing</keyword>
<comment type="caution">
    <text evidence="14">The sequence shown here is derived from an EMBL/GenBank/DDBJ whole genome shotgun (WGS) entry which is preliminary data.</text>
</comment>
<dbReference type="PANTHER" id="PTHR30027">
    <property type="entry name" value="RIBOSOMAL RNA SMALL SUBUNIT METHYLTRANSFERASE E"/>
    <property type="match status" value="1"/>
</dbReference>
<reference evidence="14" key="2">
    <citation type="submission" date="2021-04" db="EMBL/GenBank/DDBJ databases">
        <authorList>
            <person name="Gilroy R."/>
        </authorList>
    </citation>
    <scope>NUCLEOTIDE SEQUENCE</scope>
    <source>
        <strain evidence="14">742</strain>
    </source>
</reference>
<dbReference type="InterPro" id="IPR029026">
    <property type="entry name" value="tRNA_m1G_MTases_N"/>
</dbReference>
<dbReference type="AlphaFoldDB" id="A0A9E2KM01"/>
<dbReference type="GO" id="GO:0070475">
    <property type="term" value="P:rRNA base methylation"/>
    <property type="evidence" value="ECO:0007669"/>
    <property type="project" value="TreeGrafter"/>
</dbReference>
<protein>
    <recommendedName>
        <fullName evidence="4">Ribosomal RNA small subunit methyltransferase E</fullName>
        <ecNumber evidence="3">2.1.1.193</ecNumber>
    </recommendedName>
    <alternativeName>
        <fullName evidence="11">16S rRNA m3U1498 methyltransferase</fullName>
    </alternativeName>
</protein>
<dbReference type="InterPro" id="IPR046886">
    <property type="entry name" value="RsmE_MTase_dom"/>
</dbReference>
<dbReference type="EC" id="2.1.1.193" evidence="3"/>
<evidence type="ECO:0000313" key="14">
    <source>
        <dbReference type="EMBL" id="MBU3820188.1"/>
    </source>
</evidence>
<feature type="non-terminal residue" evidence="14">
    <location>
        <position position="1"/>
    </location>
</feature>
<evidence type="ECO:0000256" key="9">
    <source>
        <dbReference type="ARBA" id="ARBA00022691"/>
    </source>
</evidence>
<dbReference type="GO" id="GO:0070042">
    <property type="term" value="F:rRNA (uridine-N3-)-methyltransferase activity"/>
    <property type="evidence" value="ECO:0007669"/>
    <property type="project" value="TreeGrafter"/>
</dbReference>
<comment type="similarity">
    <text evidence="2">Belongs to the RNA methyltransferase RsmE family.</text>
</comment>
<dbReference type="InterPro" id="IPR006700">
    <property type="entry name" value="RsmE"/>
</dbReference>
<keyword evidence="7" id="KW-0489">Methyltransferase</keyword>
<dbReference type="InterPro" id="IPR029028">
    <property type="entry name" value="Alpha/beta_knot_MTases"/>
</dbReference>
<evidence type="ECO:0000256" key="3">
    <source>
        <dbReference type="ARBA" id="ARBA00012328"/>
    </source>
</evidence>
<dbReference type="EMBL" id="JAHLFH010000158">
    <property type="protein sequence ID" value="MBU3820188.1"/>
    <property type="molecule type" value="Genomic_DNA"/>
</dbReference>
<evidence type="ECO:0000256" key="12">
    <source>
        <dbReference type="ARBA" id="ARBA00047944"/>
    </source>
</evidence>
<evidence type="ECO:0000256" key="1">
    <source>
        <dbReference type="ARBA" id="ARBA00004496"/>
    </source>
</evidence>
<gene>
    <name evidence="14" type="ORF">H9864_07465</name>
</gene>
<feature type="domain" description="Ribosomal RNA small subunit methyltransferase E methyltransferase" evidence="13">
    <location>
        <begin position="2"/>
        <end position="42"/>
    </location>
</feature>
<dbReference type="GO" id="GO:0005737">
    <property type="term" value="C:cytoplasm"/>
    <property type="evidence" value="ECO:0007669"/>
    <property type="project" value="UniProtKB-SubCell"/>
</dbReference>
<evidence type="ECO:0000256" key="7">
    <source>
        <dbReference type="ARBA" id="ARBA00022603"/>
    </source>
</evidence>
<comment type="catalytic activity">
    <reaction evidence="12">
        <text>uridine(1498) in 16S rRNA + S-adenosyl-L-methionine = N(3)-methyluridine(1498) in 16S rRNA + S-adenosyl-L-homocysteine + H(+)</text>
        <dbReference type="Rhea" id="RHEA:42920"/>
        <dbReference type="Rhea" id="RHEA-COMP:10283"/>
        <dbReference type="Rhea" id="RHEA-COMP:10284"/>
        <dbReference type="ChEBI" id="CHEBI:15378"/>
        <dbReference type="ChEBI" id="CHEBI:57856"/>
        <dbReference type="ChEBI" id="CHEBI:59789"/>
        <dbReference type="ChEBI" id="CHEBI:65315"/>
        <dbReference type="ChEBI" id="CHEBI:74502"/>
        <dbReference type="EC" id="2.1.1.193"/>
    </reaction>
</comment>
<evidence type="ECO:0000256" key="4">
    <source>
        <dbReference type="ARBA" id="ARBA00013673"/>
    </source>
</evidence>